<name>A0A498I886_MALDO</name>
<dbReference type="STRING" id="3750.A0A498I886"/>
<protein>
    <recommendedName>
        <fullName evidence="5">UBX domain-containing protein</fullName>
    </recommendedName>
</protein>
<gene>
    <name evidence="6" type="ORF">DVH24_040246</name>
</gene>
<dbReference type="SUPFAM" id="SSF57095">
    <property type="entry name" value="Scorpion toxin-like"/>
    <property type="match status" value="8"/>
</dbReference>
<keyword evidence="7" id="KW-1185">Reference proteome</keyword>
<feature type="region of interest" description="Disordered" evidence="4">
    <location>
        <begin position="1247"/>
        <end position="1286"/>
    </location>
</feature>
<dbReference type="Gene3D" id="3.40.30.10">
    <property type="entry name" value="Glutaredoxin"/>
    <property type="match status" value="1"/>
</dbReference>
<feature type="compositionally biased region" description="Basic and acidic residues" evidence="4">
    <location>
        <begin position="297"/>
        <end position="317"/>
    </location>
</feature>
<evidence type="ECO:0000313" key="6">
    <source>
        <dbReference type="EMBL" id="RXH79099.1"/>
    </source>
</evidence>
<keyword evidence="1" id="KW-0929">Antimicrobial</keyword>
<evidence type="ECO:0000259" key="5">
    <source>
        <dbReference type="PROSITE" id="PS50033"/>
    </source>
</evidence>
<dbReference type="Gene3D" id="1.10.8.10">
    <property type="entry name" value="DNA helicase RuvA subunit, C-terminal domain"/>
    <property type="match status" value="1"/>
</dbReference>
<accession>A0A498I886</accession>
<evidence type="ECO:0000256" key="3">
    <source>
        <dbReference type="ARBA" id="ARBA00022786"/>
    </source>
</evidence>
<feature type="domain" description="UBX" evidence="5">
    <location>
        <begin position="380"/>
        <end position="460"/>
    </location>
</feature>
<evidence type="ECO:0000256" key="4">
    <source>
        <dbReference type="SAM" id="MobiDB-lite"/>
    </source>
</evidence>
<dbReference type="CDD" id="cd00107">
    <property type="entry name" value="Knot1"/>
    <property type="match status" value="2"/>
</dbReference>
<dbReference type="SMART" id="SM00505">
    <property type="entry name" value="Knot1"/>
    <property type="match status" value="7"/>
</dbReference>
<feature type="region of interest" description="Disordered" evidence="4">
    <location>
        <begin position="143"/>
        <end position="162"/>
    </location>
</feature>
<dbReference type="InterPro" id="IPR009060">
    <property type="entry name" value="UBA-like_sf"/>
</dbReference>
<feature type="region of interest" description="Disordered" evidence="4">
    <location>
        <begin position="358"/>
        <end position="379"/>
    </location>
</feature>
<dbReference type="PROSITE" id="PS50330">
    <property type="entry name" value="UIM"/>
    <property type="match status" value="1"/>
</dbReference>
<feature type="compositionally biased region" description="Low complexity" evidence="4">
    <location>
        <begin position="1272"/>
        <end position="1286"/>
    </location>
</feature>
<dbReference type="InterPro" id="IPR003614">
    <property type="entry name" value="Knottins"/>
</dbReference>
<dbReference type="Pfam" id="PF14555">
    <property type="entry name" value="UBA_4"/>
    <property type="match status" value="1"/>
</dbReference>
<sequence length="1374" mass="150664">MELFLEKNERNFNEKLMMEGVMSANDQQSLVSSFLEIAVGQTADTARQFLQATGWKLEEAIQLFYVGNEAGIMAEAAPLPTENIDRLADQASGVNENVALPGANENVGQFSEDEVRAPMPVIRDVLYDDMALYGAPRARLSQHEQGPGVWESDQGATSSENATQENLASLYRPPFKILFQGSFEKAKSAASVQDKWLLVNLQSTKEFSSHMLNRDTWANEAVSQTIITNFIFWQTYDDTTEGKKVCTYYKLESMPVVLLIDPITGQKMRSWNGMVHPDRFLEDLLLFLDSGPRDHHVTLSNKRPRETAHPQKTKDASVAEETNEEDEEMQRALAASMEGMKETSGTISKDKDEIITDKEEETSSIKMPTYPPLPEEPKGDRNLLCRVGVRLPDGRRVQRNFLRIDPIQLLWSFCYSQLKEAEARPFQLTQAIPGASKNLDYDCQSTFEESGLANSMVSMERSMRLFSTAFLFLLLVATGMMGPMVAEGRTCDSQSHRFKGSCVSKSNCATVCQTEGFRGGHCRTMVAEGRTCESQSNPFKGTCVSKSNSVAVCQIEGFPGVQCCGLCQMGTMGVEARSKSSKVVEERTCEAASGKFKGLCFSSNNCKHTCKREQFTGGKCRGFRQMGPMSVEVRTESSKAVEGKICEVPSTLFKGLCFSSNNCKHTCKKEQFTRGKCKMGPISVEARTESNKAVEGKICEVPSTLFKGLCFSSNNCKHTCRKEQFTRGKCSGLTRTKVVEGRTCESQSYRFPGNCMSKSNFAVVCQTKGFTEMGPMSVEARTESSKAVEGKICEVPSTLFKGLCFSSNNCKHTCRKEQFTRGKCSGLTLGEGRTCEFQSNRVNGTCVSKSNCVVVCQTKGFPSGWFLGLCRRCFCTNNKMGPMSVEARTESSKAIEGKICEVPSTLFKGLCFSSNNCKHTCRKEQFTRGKCSGLTRTCPPSSLSYFSPLPRWGQWVLRQGASQARQLRKGPARLQAASSRGCAFRLPTVKTPAKRKNSLEANVMASVVDAYAIKTAFVLVLLFAATEMGPMGVEARSKSDKVAKERTCEAASGKFKGLCFSSTNCKNTCKVEKFTGGQCQGFRLINLLTHISNHLHRDTWCTALCDSHTEKSLQEKDVRVSEQQVQGSVLFHKQLRKHLQRWGHWVLRQGVSQARKFRKGPARLRAASSRGCAFHPLTVKTPAKGSSSLEANVVASAVDACATKSANKFIHGLIYVVLRPLQFCASTFGAAPIFVTATAAVAVTADTPQPEADGGSDCGEDDEKSPRKACNAAGTPSSTAASSPLSSSPGIAWLSIAGGGGAIVAAGATKVPVSSNGFSGWVRIEWGERDEQAAKQASRKKKQKSGKKSTMMGFYSWSTPADVQTAKKKKKKKE</sequence>
<dbReference type="Pfam" id="PF13899">
    <property type="entry name" value="Thioredoxin_7"/>
    <property type="match status" value="1"/>
</dbReference>
<comment type="caution">
    <text evidence="6">The sequence shown here is derived from an EMBL/GenBank/DDBJ whole genome shotgun (WGS) entry which is preliminary data.</text>
</comment>
<dbReference type="InterPro" id="IPR006577">
    <property type="entry name" value="UAS"/>
</dbReference>
<dbReference type="PROSITE" id="PS00940">
    <property type="entry name" value="GAMMA_THIONIN"/>
    <property type="match status" value="7"/>
</dbReference>
<reference evidence="6 7" key="1">
    <citation type="submission" date="2018-10" db="EMBL/GenBank/DDBJ databases">
        <title>A high-quality apple genome assembly.</title>
        <authorList>
            <person name="Hu J."/>
        </authorList>
    </citation>
    <scope>NUCLEOTIDE SEQUENCE [LARGE SCALE GENOMIC DNA]</scope>
    <source>
        <strain evidence="7">cv. HFTH1</strain>
        <tissue evidence="6">Young leaf</tissue>
    </source>
</reference>
<dbReference type="PANTHER" id="PTHR23322:SF6">
    <property type="entry name" value="UBX DOMAIN-CONTAINING PROTEIN 7"/>
    <property type="match status" value="1"/>
</dbReference>
<dbReference type="Gene3D" id="3.10.20.90">
    <property type="entry name" value="Phosphatidylinositol 3-kinase Catalytic Subunit, Chain A, domain 1"/>
    <property type="match status" value="1"/>
</dbReference>
<dbReference type="PROSITE" id="PS50033">
    <property type="entry name" value="UBX"/>
    <property type="match status" value="1"/>
</dbReference>
<feature type="compositionally biased region" description="Basic residues" evidence="4">
    <location>
        <begin position="1337"/>
        <end position="1347"/>
    </location>
</feature>
<dbReference type="SUPFAM" id="SSF54236">
    <property type="entry name" value="Ubiquitin-like"/>
    <property type="match status" value="1"/>
</dbReference>
<dbReference type="Gene3D" id="3.30.30.10">
    <property type="entry name" value="Knottin, scorpion toxin-like"/>
    <property type="match status" value="10"/>
</dbReference>
<dbReference type="Pfam" id="PF00789">
    <property type="entry name" value="UBX"/>
    <property type="match status" value="1"/>
</dbReference>
<evidence type="ECO:0000313" key="7">
    <source>
        <dbReference type="Proteomes" id="UP000290289"/>
    </source>
</evidence>
<keyword evidence="2" id="KW-0295">Fungicide</keyword>
<dbReference type="CDD" id="cd01767">
    <property type="entry name" value="UBX"/>
    <property type="match status" value="1"/>
</dbReference>
<dbReference type="InterPro" id="IPR036574">
    <property type="entry name" value="Scorpion_toxin-like_sf"/>
</dbReference>
<dbReference type="InterPro" id="IPR029071">
    <property type="entry name" value="Ubiquitin-like_domsf"/>
</dbReference>
<dbReference type="SUPFAM" id="SSF52833">
    <property type="entry name" value="Thioredoxin-like"/>
    <property type="match status" value="1"/>
</dbReference>
<dbReference type="GO" id="GO:0050832">
    <property type="term" value="P:defense response to fungus"/>
    <property type="evidence" value="ECO:0007669"/>
    <property type="project" value="UniProtKB-KW"/>
</dbReference>
<dbReference type="CDD" id="cd14273">
    <property type="entry name" value="UBA_TAP-C_like"/>
    <property type="match status" value="1"/>
</dbReference>
<dbReference type="SMART" id="SM00594">
    <property type="entry name" value="UAS"/>
    <property type="match status" value="1"/>
</dbReference>
<dbReference type="GO" id="GO:0005634">
    <property type="term" value="C:nucleus"/>
    <property type="evidence" value="ECO:0007669"/>
    <property type="project" value="TreeGrafter"/>
</dbReference>
<dbReference type="EMBL" id="RDQH01000339">
    <property type="protein sequence ID" value="RXH79099.1"/>
    <property type="molecule type" value="Genomic_DNA"/>
</dbReference>
<dbReference type="InterPro" id="IPR036249">
    <property type="entry name" value="Thioredoxin-like_sf"/>
</dbReference>
<dbReference type="InterPro" id="IPR001012">
    <property type="entry name" value="UBX_dom"/>
</dbReference>
<dbReference type="Pfam" id="PF00304">
    <property type="entry name" value="Gamma-thionin"/>
    <property type="match status" value="8"/>
</dbReference>
<feature type="region of interest" description="Disordered" evidence="4">
    <location>
        <begin position="297"/>
        <end position="329"/>
    </location>
</feature>
<proteinExistence type="predicted"/>
<dbReference type="InterPro" id="IPR003903">
    <property type="entry name" value="UIM_dom"/>
</dbReference>
<dbReference type="GO" id="GO:0043161">
    <property type="term" value="P:proteasome-mediated ubiquitin-dependent protein catabolic process"/>
    <property type="evidence" value="ECO:0007669"/>
    <property type="project" value="TreeGrafter"/>
</dbReference>
<dbReference type="SUPFAM" id="SSF46934">
    <property type="entry name" value="UBA-like"/>
    <property type="match status" value="1"/>
</dbReference>
<dbReference type="GO" id="GO:0043130">
    <property type="term" value="F:ubiquitin binding"/>
    <property type="evidence" value="ECO:0007669"/>
    <property type="project" value="TreeGrafter"/>
</dbReference>
<evidence type="ECO:0000256" key="1">
    <source>
        <dbReference type="ARBA" id="ARBA00022529"/>
    </source>
</evidence>
<dbReference type="PRINTS" id="PR00288">
    <property type="entry name" value="PUROTHIONIN"/>
</dbReference>
<dbReference type="InterPro" id="IPR050730">
    <property type="entry name" value="UBX_domain-protein"/>
</dbReference>
<keyword evidence="3" id="KW-0833">Ubl conjugation pathway</keyword>
<feature type="region of interest" description="Disordered" evidence="4">
    <location>
        <begin position="1331"/>
        <end position="1374"/>
    </location>
</feature>
<dbReference type="CDD" id="cd02958">
    <property type="entry name" value="UAS"/>
    <property type="match status" value="1"/>
</dbReference>
<organism evidence="6 7">
    <name type="scientific">Malus domestica</name>
    <name type="common">Apple</name>
    <name type="synonym">Pyrus malus</name>
    <dbReference type="NCBI Taxonomy" id="3750"/>
    <lineage>
        <taxon>Eukaryota</taxon>
        <taxon>Viridiplantae</taxon>
        <taxon>Streptophyta</taxon>
        <taxon>Embryophyta</taxon>
        <taxon>Tracheophyta</taxon>
        <taxon>Spermatophyta</taxon>
        <taxon>Magnoliopsida</taxon>
        <taxon>eudicotyledons</taxon>
        <taxon>Gunneridae</taxon>
        <taxon>Pentapetalae</taxon>
        <taxon>rosids</taxon>
        <taxon>fabids</taxon>
        <taxon>Rosales</taxon>
        <taxon>Rosaceae</taxon>
        <taxon>Amygdaloideae</taxon>
        <taxon>Maleae</taxon>
        <taxon>Malus</taxon>
    </lineage>
</organism>
<dbReference type="PANTHER" id="PTHR23322">
    <property type="entry name" value="FAS-ASSOCIATED PROTEIN"/>
    <property type="match status" value="1"/>
</dbReference>
<dbReference type="GO" id="GO:0031640">
    <property type="term" value="P:killing of cells of another organism"/>
    <property type="evidence" value="ECO:0007669"/>
    <property type="project" value="UniProtKB-KW"/>
</dbReference>
<dbReference type="InterPro" id="IPR008176">
    <property type="entry name" value="Defensin_plant"/>
</dbReference>
<dbReference type="Proteomes" id="UP000290289">
    <property type="component" value="Chromosome 13"/>
</dbReference>
<evidence type="ECO:0000256" key="2">
    <source>
        <dbReference type="ARBA" id="ARBA00022577"/>
    </source>
</evidence>